<dbReference type="PANTHER" id="PTHR30146">
    <property type="entry name" value="LACI-RELATED TRANSCRIPTIONAL REPRESSOR"/>
    <property type="match status" value="1"/>
</dbReference>
<protein>
    <submittedName>
        <fullName evidence="5">LacI family transcriptional regulator</fullName>
    </submittedName>
</protein>
<dbReference type="CDD" id="cd06267">
    <property type="entry name" value="PBP1_LacI_sugar_binding-like"/>
    <property type="match status" value="1"/>
</dbReference>
<dbReference type="SUPFAM" id="SSF47413">
    <property type="entry name" value="lambda repressor-like DNA-binding domains"/>
    <property type="match status" value="1"/>
</dbReference>
<dbReference type="GO" id="GO:0000976">
    <property type="term" value="F:transcription cis-regulatory region binding"/>
    <property type="evidence" value="ECO:0007669"/>
    <property type="project" value="TreeGrafter"/>
</dbReference>
<feature type="domain" description="HTH lacI-type" evidence="4">
    <location>
        <begin position="1"/>
        <end position="44"/>
    </location>
</feature>
<dbReference type="Pfam" id="PF00356">
    <property type="entry name" value="LacI"/>
    <property type="match status" value="1"/>
</dbReference>
<dbReference type="RefSeq" id="WP_118057746.1">
    <property type="nucleotide sequence ID" value="NZ_JAJEQW010000012.1"/>
</dbReference>
<dbReference type="Pfam" id="PF13377">
    <property type="entry name" value="Peripla_BP_3"/>
    <property type="match status" value="1"/>
</dbReference>
<dbReference type="EMBL" id="JAJEQW010000012">
    <property type="protein sequence ID" value="MCC2242840.1"/>
    <property type="molecule type" value="Genomic_DNA"/>
</dbReference>
<dbReference type="PROSITE" id="PS50932">
    <property type="entry name" value="HTH_LACI_2"/>
    <property type="match status" value="1"/>
</dbReference>
<dbReference type="CDD" id="cd01392">
    <property type="entry name" value="HTH_LacI"/>
    <property type="match status" value="1"/>
</dbReference>
<dbReference type="PROSITE" id="PS00356">
    <property type="entry name" value="HTH_LACI_1"/>
    <property type="match status" value="1"/>
</dbReference>
<reference evidence="5" key="1">
    <citation type="submission" date="2021-10" db="EMBL/GenBank/DDBJ databases">
        <title>Anaerobic single-cell dispensing facilitates the cultivation of human gut bacteria.</title>
        <authorList>
            <person name="Afrizal A."/>
        </authorList>
    </citation>
    <scope>NUCLEOTIDE SEQUENCE</scope>
    <source>
        <strain evidence="5">CLA-AA-H204</strain>
    </source>
</reference>
<comment type="caution">
    <text evidence="5">The sequence shown here is derived from an EMBL/GenBank/DDBJ whole genome shotgun (WGS) entry which is preliminary data.</text>
</comment>
<accession>A0AAW4WDG4</accession>
<dbReference type="SMART" id="SM00354">
    <property type="entry name" value="HTH_LACI"/>
    <property type="match status" value="1"/>
</dbReference>
<dbReference type="Gene3D" id="3.40.50.2300">
    <property type="match status" value="2"/>
</dbReference>
<keyword evidence="2" id="KW-0238">DNA-binding</keyword>
<organism evidence="5 6">
    <name type="scientific">Roseburia amylophila</name>
    <dbReference type="NCBI Taxonomy" id="2981794"/>
    <lineage>
        <taxon>Bacteria</taxon>
        <taxon>Bacillati</taxon>
        <taxon>Bacillota</taxon>
        <taxon>Clostridia</taxon>
        <taxon>Lachnospirales</taxon>
        <taxon>Lachnospiraceae</taxon>
        <taxon>Roseburia</taxon>
    </lineage>
</organism>
<sequence length="318" mass="35916">MTVKEIAKLANVSPATVSNVLNHRNNVGEETRQRILEICKENGYDINKGKNKKPAEDTNTILFNFSDYERNFYLKIIHGISDYVYSRGYDLMICTNKSCEKFMDPALTCGTIMLDMKCKNSTLIQKANEGYPIVALDRIMDVPNIKSVVVNNYAPMAELVQGLVDKGYRRFGYIAGIDTLDNQERYRALKDVLQKNGITFSRENYFLGDYYEKSGYQSARLMLLSDNIPEVLVCANDNMAIGAMKALRQEGLKIPDDIAVTGFDGTEMSELMGLTTVDIPDYERGYLAAQFLLQNIAGSCSFDTFKIAAKVHWRKTTR</sequence>
<dbReference type="Proteomes" id="UP001198893">
    <property type="component" value="Unassembled WGS sequence"/>
</dbReference>
<evidence type="ECO:0000256" key="3">
    <source>
        <dbReference type="ARBA" id="ARBA00023163"/>
    </source>
</evidence>
<evidence type="ECO:0000313" key="5">
    <source>
        <dbReference type="EMBL" id="MCC2242840.1"/>
    </source>
</evidence>
<keyword evidence="1" id="KW-0805">Transcription regulation</keyword>
<evidence type="ECO:0000256" key="2">
    <source>
        <dbReference type="ARBA" id="ARBA00023125"/>
    </source>
</evidence>
<dbReference type="InterPro" id="IPR028082">
    <property type="entry name" value="Peripla_BP_I"/>
</dbReference>
<keyword evidence="3" id="KW-0804">Transcription</keyword>
<dbReference type="InterPro" id="IPR010982">
    <property type="entry name" value="Lambda_DNA-bd_dom_sf"/>
</dbReference>
<name>A0AAW4WDG4_9FIRM</name>
<gene>
    <name evidence="5" type="ORF">LKD47_11070</name>
</gene>
<proteinExistence type="predicted"/>
<evidence type="ECO:0000313" key="6">
    <source>
        <dbReference type="Proteomes" id="UP001198893"/>
    </source>
</evidence>
<dbReference type="InterPro" id="IPR000843">
    <property type="entry name" value="HTH_LacI"/>
</dbReference>
<evidence type="ECO:0000256" key="1">
    <source>
        <dbReference type="ARBA" id="ARBA00023015"/>
    </source>
</evidence>
<dbReference type="InterPro" id="IPR046335">
    <property type="entry name" value="LacI/GalR-like_sensor"/>
</dbReference>
<evidence type="ECO:0000259" key="4">
    <source>
        <dbReference type="PROSITE" id="PS50932"/>
    </source>
</evidence>
<dbReference type="GO" id="GO:0003700">
    <property type="term" value="F:DNA-binding transcription factor activity"/>
    <property type="evidence" value="ECO:0007669"/>
    <property type="project" value="TreeGrafter"/>
</dbReference>
<dbReference type="AlphaFoldDB" id="A0AAW4WDG4"/>
<dbReference type="PANTHER" id="PTHR30146:SF109">
    <property type="entry name" value="HTH-TYPE TRANSCRIPTIONAL REGULATOR GALS"/>
    <property type="match status" value="1"/>
</dbReference>
<dbReference type="SUPFAM" id="SSF53822">
    <property type="entry name" value="Periplasmic binding protein-like I"/>
    <property type="match status" value="1"/>
</dbReference>
<dbReference type="Gene3D" id="1.10.260.40">
    <property type="entry name" value="lambda repressor-like DNA-binding domains"/>
    <property type="match status" value="1"/>
</dbReference>